<comment type="caution">
    <text evidence="2">The sequence shown here is derived from an EMBL/GenBank/DDBJ whole genome shotgun (WGS) entry which is preliminary data.</text>
</comment>
<dbReference type="SUPFAM" id="SSF55718">
    <property type="entry name" value="SCP-like"/>
    <property type="match status" value="1"/>
</dbReference>
<dbReference type="Pfam" id="PF02036">
    <property type="entry name" value="SCP2"/>
    <property type="match status" value="1"/>
</dbReference>
<reference evidence="2" key="1">
    <citation type="journal article" date="2015" name="Nature">
        <title>Complex archaea that bridge the gap between prokaryotes and eukaryotes.</title>
        <authorList>
            <person name="Spang A."/>
            <person name="Saw J.H."/>
            <person name="Jorgensen S.L."/>
            <person name="Zaremba-Niedzwiedzka K."/>
            <person name="Martijn J."/>
            <person name="Lind A.E."/>
            <person name="van Eijk R."/>
            <person name="Schleper C."/>
            <person name="Guy L."/>
            <person name="Ettema T.J."/>
        </authorList>
    </citation>
    <scope>NUCLEOTIDE SEQUENCE</scope>
</reference>
<dbReference type="Gene3D" id="3.30.1050.10">
    <property type="entry name" value="SCP2 sterol-binding domain"/>
    <property type="match status" value="1"/>
</dbReference>
<sequence length="123" mass="13856">MGLTNKNLGKIIEKMNTNEKAQAVFVTDVGGKPVDWEISFQFNLDNEDPFYVEIKERKIKLAQGMKTDAEIVMSGDNNAIVRICEGKGDFTHAISREQITVEKGKVMDVIRLTRAITIVLKKK</sequence>
<gene>
    <name evidence="2" type="ORF">LCGC14_1412430</name>
</gene>
<organism evidence="2">
    <name type="scientific">marine sediment metagenome</name>
    <dbReference type="NCBI Taxonomy" id="412755"/>
    <lineage>
        <taxon>unclassified sequences</taxon>
        <taxon>metagenomes</taxon>
        <taxon>ecological metagenomes</taxon>
    </lineage>
</organism>
<dbReference type="InterPro" id="IPR036527">
    <property type="entry name" value="SCP2_sterol-bd_dom_sf"/>
</dbReference>
<protein>
    <recommendedName>
        <fullName evidence="1">SCP2 domain-containing protein</fullName>
    </recommendedName>
</protein>
<name>A0A0F9JU67_9ZZZZ</name>
<evidence type="ECO:0000313" key="2">
    <source>
        <dbReference type="EMBL" id="KKM73243.1"/>
    </source>
</evidence>
<evidence type="ECO:0000259" key="1">
    <source>
        <dbReference type="Pfam" id="PF02036"/>
    </source>
</evidence>
<dbReference type="InterPro" id="IPR003033">
    <property type="entry name" value="SCP2_sterol-bd_dom"/>
</dbReference>
<dbReference type="AlphaFoldDB" id="A0A0F9JU67"/>
<dbReference type="EMBL" id="LAZR01009331">
    <property type="protein sequence ID" value="KKM73243.1"/>
    <property type="molecule type" value="Genomic_DNA"/>
</dbReference>
<feature type="domain" description="SCP2" evidence="1">
    <location>
        <begin position="39"/>
        <end position="102"/>
    </location>
</feature>
<proteinExistence type="predicted"/>
<accession>A0A0F9JU67</accession>